<evidence type="ECO:0000256" key="3">
    <source>
        <dbReference type="ARBA" id="ARBA00023163"/>
    </source>
</evidence>
<keyword evidence="3" id="KW-0804">Transcription</keyword>
<sequence>MNQANGNDSCASRAETHCPVEAAIGLVGGKYKSLILWKLAGGTLRFSQLKKEVPCATPKMLTRQLRELEADGLIRRQVFPVVPPRVEYSLTDFGKSIRPVLEALYEWGNLYLNRQGLEANCAMVVSRKKNSGSRQE</sequence>
<keyword evidence="2" id="KW-0238">DNA-binding</keyword>
<dbReference type="InterPro" id="IPR036390">
    <property type="entry name" value="WH_DNA-bd_sf"/>
</dbReference>
<gene>
    <name evidence="5" type="ORF">OFAG_01109</name>
</gene>
<keyword evidence="6" id="KW-1185">Reference proteome</keyword>
<evidence type="ECO:0000256" key="1">
    <source>
        <dbReference type="ARBA" id="ARBA00023015"/>
    </source>
</evidence>
<dbReference type="PROSITE" id="PS51118">
    <property type="entry name" value="HTH_HXLR"/>
    <property type="match status" value="1"/>
</dbReference>
<dbReference type="GO" id="GO:0003677">
    <property type="term" value="F:DNA binding"/>
    <property type="evidence" value="ECO:0007669"/>
    <property type="project" value="UniProtKB-KW"/>
</dbReference>
<evidence type="ECO:0000313" key="5">
    <source>
        <dbReference type="EMBL" id="EEO27956.1"/>
    </source>
</evidence>
<dbReference type="InterPro" id="IPR036388">
    <property type="entry name" value="WH-like_DNA-bd_sf"/>
</dbReference>
<dbReference type="Pfam" id="PF01638">
    <property type="entry name" value="HxlR"/>
    <property type="match status" value="1"/>
</dbReference>
<dbReference type="SUPFAM" id="SSF46785">
    <property type="entry name" value="Winged helix' DNA-binding domain"/>
    <property type="match status" value="1"/>
</dbReference>
<dbReference type="Proteomes" id="UP000003973">
    <property type="component" value="Unassembled WGS sequence"/>
</dbReference>
<dbReference type="HOGENOM" id="CLU_111585_5_1_4"/>
<organism evidence="5 6">
    <name type="scientific">Oxalobacter paraformigenes</name>
    <dbReference type="NCBI Taxonomy" id="556268"/>
    <lineage>
        <taxon>Bacteria</taxon>
        <taxon>Pseudomonadati</taxon>
        <taxon>Pseudomonadota</taxon>
        <taxon>Betaproteobacteria</taxon>
        <taxon>Burkholderiales</taxon>
        <taxon>Oxalobacteraceae</taxon>
        <taxon>Oxalobacter</taxon>
    </lineage>
</organism>
<dbReference type="InterPro" id="IPR002577">
    <property type="entry name" value="HTH_HxlR"/>
</dbReference>
<protein>
    <recommendedName>
        <fullName evidence="4">HTH hxlR-type domain-containing protein</fullName>
    </recommendedName>
</protein>
<dbReference type="EMBL" id="ACDP02000010">
    <property type="protein sequence ID" value="EEO27956.1"/>
    <property type="molecule type" value="Genomic_DNA"/>
</dbReference>
<dbReference type="PANTHER" id="PTHR33204:SF29">
    <property type="entry name" value="TRANSCRIPTIONAL REGULATOR"/>
    <property type="match status" value="1"/>
</dbReference>
<reference evidence="5" key="1">
    <citation type="submission" date="2011-10" db="EMBL/GenBank/DDBJ databases">
        <title>The Genome Sequence of Oxalobacter formigenes HOxBLS.</title>
        <authorList>
            <consortium name="The Broad Institute Genome Sequencing Platform"/>
            <person name="Earl A."/>
            <person name="Ward D."/>
            <person name="Feldgarden M."/>
            <person name="Gevers D."/>
            <person name="Allison M.J."/>
            <person name="Humphrey S."/>
            <person name="Young S.K."/>
            <person name="Zeng Q."/>
            <person name="Gargeya S."/>
            <person name="Fitzgerald M."/>
            <person name="Haas B."/>
            <person name="Abouelleil A."/>
            <person name="Alvarado L."/>
            <person name="Arachchi H.M."/>
            <person name="Berlin A."/>
            <person name="Brown A."/>
            <person name="Chapman S.B."/>
            <person name="Chen Z."/>
            <person name="Dunbar C."/>
            <person name="Freedman E."/>
            <person name="Gearin G."/>
            <person name="Goldberg J."/>
            <person name="Griggs A."/>
            <person name="Gujja S."/>
            <person name="Heiman D."/>
            <person name="Howarth C."/>
            <person name="Larson L."/>
            <person name="Lui A."/>
            <person name="MacDonald P.J.P."/>
            <person name="Montmayeur A."/>
            <person name="Murphy C."/>
            <person name="Neiman D."/>
            <person name="Pearson M."/>
            <person name="Priest M."/>
            <person name="Roberts A."/>
            <person name="Saif S."/>
            <person name="Shea T."/>
            <person name="Shenoy N."/>
            <person name="Sisk P."/>
            <person name="Stolte C."/>
            <person name="Sykes S."/>
            <person name="Wortman J."/>
            <person name="Nusbaum C."/>
            <person name="Birren B."/>
        </authorList>
    </citation>
    <scope>NUCLEOTIDE SEQUENCE [LARGE SCALE GENOMIC DNA]</scope>
    <source>
        <strain evidence="5">HOxBLS</strain>
    </source>
</reference>
<proteinExistence type="predicted"/>
<keyword evidence="1" id="KW-0805">Transcription regulation</keyword>
<dbReference type="Gene3D" id="1.10.10.10">
    <property type="entry name" value="Winged helix-like DNA-binding domain superfamily/Winged helix DNA-binding domain"/>
    <property type="match status" value="1"/>
</dbReference>
<dbReference type="eggNOG" id="COG1733">
    <property type="taxonomic scope" value="Bacteria"/>
</dbReference>
<feature type="domain" description="HTH hxlR-type" evidence="4">
    <location>
        <begin position="18"/>
        <end position="116"/>
    </location>
</feature>
<evidence type="ECO:0000313" key="6">
    <source>
        <dbReference type="Proteomes" id="UP000003973"/>
    </source>
</evidence>
<evidence type="ECO:0000259" key="4">
    <source>
        <dbReference type="PROSITE" id="PS51118"/>
    </source>
</evidence>
<accession>C3X420</accession>
<name>C3X420_9BURK</name>
<dbReference type="AlphaFoldDB" id="C3X420"/>
<dbReference type="PANTHER" id="PTHR33204">
    <property type="entry name" value="TRANSCRIPTIONAL REGULATOR, MARR FAMILY"/>
    <property type="match status" value="1"/>
</dbReference>
<comment type="caution">
    <text evidence="5">The sequence shown here is derived from an EMBL/GenBank/DDBJ whole genome shotgun (WGS) entry which is preliminary data.</text>
</comment>
<evidence type="ECO:0000256" key="2">
    <source>
        <dbReference type="ARBA" id="ARBA00023125"/>
    </source>
</evidence>
<dbReference type="RefSeq" id="WP_005877325.1">
    <property type="nucleotide sequence ID" value="NZ_CABMNL010000001.1"/>
</dbReference>